<evidence type="ECO:0000313" key="2">
    <source>
        <dbReference type="Proteomes" id="UP000887159"/>
    </source>
</evidence>
<name>A0A8X6RXT6_TRICX</name>
<comment type="caution">
    <text evidence="1">The sequence shown here is derived from an EMBL/GenBank/DDBJ whole genome shotgun (WGS) entry which is preliminary data.</text>
</comment>
<evidence type="ECO:0000313" key="1">
    <source>
        <dbReference type="EMBL" id="GFY02146.1"/>
    </source>
</evidence>
<keyword evidence="2" id="KW-1185">Reference proteome</keyword>
<proteinExistence type="predicted"/>
<sequence>MVQVQAFQNLQFCGGTHIRVGDCAVDFHSCESVDQASLSTTLTVGHRNSTGEKFKRSVWSDGSRFLNPHINGTVRAISSRRTVVCPMYRRSYTGWWWRYYA</sequence>
<protein>
    <submittedName>
        <fullName evidence="1">Uncharacterized protein</fullName>
    </submittedName>
</protein>
<organism evidence="1 2">
    <name type="scientific">Trichonephila clavipes</name>
    <name type="common">Golden silk orbweaver</name>
    <name type="synonym">Nephila clavipes</name>
    <dbReference type="NCBI Taxonomy" id="2585209"/>
    <lineage>
        <taxon>Eukaryota</taxon>
        <taxon>Metazoa</taxon>
        <taxon>Ecdysozoa</taxon>
        <taxon>Arthropoda</taxon>
        <taxon>Chelicerata</taxon>
        <taxon>Arachnida</taxon>
        <taxon>Araneae</taxon>
        <taxon>Araneomorphae</taxon>
        <taxon>Entelegynae</taxon>
        <taxon>Araneoidea</taxon>
        <taxon>Nephilidae</taxon>
        <taxon>Trichonephila</taxon>
    </lineage>
</organism>
<dbReference type="EMBL" id="BMAU01021232">
    <property type="protein sequence ID" value="GFY02146.1"/>
    <property type="molecule type" value="Genomic_DNA"/>
</dbReference>
<reference evidence="1" key="1">
    <citation type="submission" date="2020-08" db="EMBL/GenBank/DDBJ databases">
        <title>Multicomponent nature underlies the extraordinary mechanical properties of spider dragline silk.</title>
        <authorList>
            <person name="Kono N."/>
            <person name="Nakamura H."/>
            <person name="Mori M."/>
            <person name="Yoshida Y."/>
            <person name="Ohtoshi R."/>
            <person name="Malay A.D."/>
            <person name="Moran D.A.P."/>
            <person name="Tomita M."/>
            <person name="Numata K."/>
            <person name="Arakawa K."/>
        </authorList>
    </citation>
    <scope>NUCLEOTIDE SEQUENCE</scope>
</reference>
<dbReference type="Proteomes" id="UP000887159">
    <property type="component" value="Unassembled WGS sequence"/>
</dbReference>
<accession>A0A8X6RXT6</accession>
<dbReference type="AlphaFoldDB" id="A0A8X6RXT6"/>
<gene>
    <name evidence="1" type="ORF">TNCV_5100071</name>
</gene>